<dbReference type="EMBL" id="CP061336">
    <property type="protein sequence ID" value="QNU65903.1"/>
    <property type="molecule type" value="Genomic_DNA"/>
</dbReference>
<sequence>MERSYNSQERAELALLKLESDNYRAKMSHHIKVKSMLVPEKKCYVIKNQFGRFVDSNSIFILADDDKQLKWWYTSFSTEINSIFRYPTMEYAESVLNNLNRLKVIAGLSDGGNFFDSSHISLAISLALW</sequence>
<dbReference type="KEGG" id="rher:EHE19_013525"/>
<dbReference type="AlphaFoldDB" id="A0A4U7JAF7"/>
<gene>
    <name evidence="1" type="ORF">EHE19_013525</name>
</gene>
<keyword evidence="2" id="KW-1185">Reference proteome</keyword>
<dbReference type="RefSeq" id="WP_137698826.1">
    <property type="nucleotide sequence ID" value="NZ_CP061336.1"/>
</dbReference>
<dbReference type="Proteomes" id="UP000306409">
    <property type="component" value="Chromosome"/>
</dbReference>
<reference evidence="1 2" key="1">
    <citation type="submission" date="2020-09" db="EMBL/GenBank/DDBJ databases">
        <title>Characterization and genome sequencing of Ruminiclostridium sp. nov. MA18.</title>
        <authorList>
            <person name="Rettenmaier R."/>
            <person name="Kowollik M.-L."/>
            <person name="Liebl W."/>
            <person name="Zverlov V."/>
        </authorList>
    </citation>
    <scope>NUCLEOTIDE SEQUENCE [LARGE SCALE GENOMIC DNA]</scope>
    <source>
        <strain evidence="1 2">MA18</strain>
    </source>
</reference>
<proteinExistence type="predicted"/>
<organism evidence="1 2">
    <name type="scientific">Ruminiclostridium herbifermentans</name>
    <dbReference type="NCBI Taxonomy" id="2488810"/>
    <lineage>
        <taxon>Bacteria</taxon>
        <taxon>Bacillati</taxon>
        <taxon>Bacillota</taxon>
        <taxon>Clostridia</taxon>
        <taxon>Eubacteriales</taxon>
        <taxon>Oscillospiraceae</taxon>
        <taxon>Ruminiclostridium</taxon>
    </lineage>
</organism>
<dbReference type="OrthoDB" id="9901903at2"/>
<accession>A0A4U7JAF7</accession>
<evidence type="ECO:0000313" key="1">
    <source>
        <dbReference type="EMBL" id="QNU65903.1"/>
    </source>
</evidence>
<name>A0A4U7JAF7_9FIRM</name>
<evidence type="ECO:0000313" key="2">
    <source>
        <dbReference type="Proteomes" id="UP000306409"/>
    </source>
</evidence>
<protein>
    <submittedName>
        <fullName evidence="1">Uncharacterized protein</fullName>
    </submittedName>
</protein>